<feature type="transmembrane region" description="Helical" evidence="1">
    <location>
        <begin position="130"/>
        <end position="149"/>
    </location>
</feature>
<dbReference type="Pfam" id="PF15860">
    <property type="entry name" value="DUF4728"/>
    <property type="match status" value="1"/>
</dbReference>
<protein>
    <submittedName>
        <fullName evidence="3">Uncharacterized protein LOC115633816</fullName>
    </submittedName>
</protein>
<feature type="transmembrane region" description="Helical" evidence="1">
    <location>
        <begin position="98"/>
        <end position="118"/>
    </location>
</feature>
<dbReference type="AlphaFoldDB" id="A0A6J2UIW7"/>
<dbReference type="RefSeq" id="XP_030387162.1">
    <property type="nucleotide sequence ID" value="XM_030531302.1"/>
</dbReference>
<feature type="transmembrane region" description="Helical" evidence="1">
    <location>
        <begin position="56"/>
        <end position="78"/>
    </location>
</feature>
<dbReference type="Proteomes" id="UP000504634">
    <property type="component" value="Unplaced"/>
</dbReference>
<proteinExistence type="predicted"/>
<gene>
    <name evidence="3" type="primary">LOC115633816</name>
</gene>
<name>A0A6J2UIW7_DROLE</name>
<evidence type="ECO:0000313" key="2">
    <source>
        <dbReference type="Proteomes" id="UP000504634"/>
    </source>
</evidence>
<keyword evidence="2" id="KW-1185">Reference proteome</keyword>
<feature type="transmembrane region" description="Helical" evidence="1">
    <location>
        <begin position="12"/>
        <end position="36"/>
    </location>
</feature>
<dbReference type="OrthoDB" id="8118226at2759"/>
<organism evidence="2 3">
    <name type="scientific">Drosophila lebanonensis</name>
    <name type="common">Fruit fly</name>
    <name type="synonym">Scaptodrosophila lebanonensis</name>
    <dbReference type="NCBI Taxonomy" id="7225"/>
    <lineage>
        <taxon>Eukaryota</taxon>
        <taxon>Metazoa</taxon>
        <taxon>Ecdysozoa</taxon>
        <taxon>Arthropoda</taxon>
        <taxon>Hexapoda</taxon>
        <taxon>Insecta</taxon>
        <taxon>Pterygota</taxon>
        <taxon>Neoptera</taxon>
        <taxon>Endopterygota</taxon>
        <taxon>Diptera</taxon>
        <taxon>Brachycera</taxon>
        <taxon>Muscomorpha</taxon>
        <taxon>Ephydroidea</taxon>
        <taxon>Drosophilidae</taxon>
        <taxon>Scaptodrosophila</taxon>
    </lineage>
</organism>
<sequence length="186" mass="20321">MLNKCCFMRLHTAGMVIGWVGIVGSFISVIVLSVVLANVDELVKAIVDHDPNVNGAGIRTGVVVFCSIALAFAIINLLSSTMLVVGTVKERHLMLVPWLVNSGAALFFSVIQNITVWIMMISNSAPVSEILPYFLFAGLALAFQFYIYYGIYSLFKHIQAGGDQQSPLIRPVPQQSGTTYPSYTKM</sequence>
<keyword evidence="1" id="KW-0812">Transmembrane</keyword>
<dbReference type="GeneID" id="115633816"/>
<dbReference type="InterPro" id="IPR031720">
    <property type="entry name" value="DUF4728"/>
</dbReference>
<evidence type="ECO:0000313" key="3">
    <source>
        <dbReference type="RefSeq" id="XP_030387162.1"/>
    </source>
</evidence>
<keyword evidence="1" id="KW-0472">Membrane</keyword>
<reference evidence="3" key="1">
    <citation type="submission" date="2025-08" db="UniProtKB">
        <authorList>
            <consortium name="RefSeq"/>
        </authorList>
    </citation>
    <scope>IDENTIFICATION</scope>
    <source>
        <strain evidence="3">11010-0011.00</strain>
        <tissue evidence="3">Whole body</tissue>
    </source>
</reference>
<evidence type="ECO:0000256" key="1">
    <source>
        <dbReference type="SAM" id="Phobius"/>
    </source>
</evidence>
<dbReference type="PANTHER" id="PTHR36694">
    <property type="entry name" value="PASIFLORA 1, ISOFORM A-RELATED"/>
    <property type="match status" value="1"/>
</dbReference>
<keyword evidence="1" id="KW-1133">Transmembrane helix</keyword>
<dbReference type="PANTHER" id="PTHR36694:SF11">
    <property type="entry name" value="LP21121P-RELATED"/>
    <property type="match status" value="1"/>
</dbReference>
<accession>A0A6J2UIW7</accession>